<reference evidence="3" key="1">
    <citation type="journal article" date="2020" name="Stud. Mycol.">
        <title>101 Dothideomycetes genomes: A test case for predicting lifestyles and emergence of pathogens.</title>
        <authorList>
            <person name="Haridas S."/>
            <person name="Albert R."/>
            <person name="Binder M."/>
            <person name="Bloem J."/>
            <person name="LaButti K."/>
            <person name="Salamov A."/>
            <person name="Andreopoulos B."/>
            <person name="Baker S."/>
            <person name="Barry K."/>
            <person name="Bills G."/>
            <person name="Bluhm B."/>
            <person name="Cannon C."/>
            <person name="Castanera R."/>
            <person name="Culley D."/>
            <person name="Daum C."/>
            <person name="Ezra D."/>
            <person name="Gonzalez J."/>
            <person name="Henrissat B."/>
            <person name="Kuo A."/>
            <person name="Liang C."/>
            <person name="Lipzen A."/>
            <person name="Lutzoni F."/>
            <person name="Magnuson J."/>
            <person name="Mondo S."/>
            <person name="Nolan M."/>
            <person name="Ohm R."/>
            <person name="Pangilinan J."/>
            <person name="Park H.-J."/>
            <person name="Ramirez L."/>
            <person name="Alfaro M."/>
            <person name="Sun H."/>
            <person name="Tritt A."/>
            <person name="Yoshinaga Y."/>
            <person name="Zwiers L.-H."/>
            <person name="Turgeon B."/>
            <person name="Goodwin S."/>
            <person name="Spatafora J."/>
            <person name="Crous P."/>
            <person name="Grigoriev I."/>
        </authorList>
    </citation>
    <scope>NUCLEOTIDE SEQUENCE [LARGE SCALE GENOMIC DNA]</scope>
    <source>
        <strain evidence="3">CECT 20119</strain>
    </source>
</reference>
<sequence>MDGFPDHAPPGLLTTMVHIVLVSLLYFILPFYVPAFDAVIDMYCARLRVYGSLATVLKYCPIVDPLSYMREMPYLLWFGFAYDLHVTAPAVHNGHLSGWWFVGAYALVRFVPWGMVSPFRGGRVVLRDVEREQRME</sequence>
<protein>
    <submittedName>
        <fullName evidence="2">Uncharacterized protein</fullName>
    </submittedName>
</protein>
<feature type="transmembrane region" description="Helical" evidence="1">
    <location>
        <begin position="12"/>
        <end position="33"/>
    </location>
</feature>
<evidence type="ECO:0000313" key="3">
    <source>
        <dbReference type="Proteomes" id="UP000799538"/>
    </source>
</evidence>
<dbReference type="AlphaFoldDB" id="A0A6A6GMZ8"/>
<proteinExistence type="predicted"/>
<organism evidence="2 3">
    <name type="scientific">Elsinoe ampelina</name>
    <dbReference type="NCBI Taxonomy" id="302913"/>
    <lineage>
        <taxon>Eukaryota</taxon>
        <taxon>Fungi</taxon>
        <taxon>Dikarya</taxon>
        <taxon>Ascomycota</taxon>
        <taxon>Pezizomycotina</taxon>
        <taxon>Dothideomycetes</taxon>
        <taxon>Dothideomycetidae</taxon>
        <taxon>Myriangiales</taxon>
        <taxon>Elsinoaceae</taxon>
        <taxon>Elsinoe</taxon>
    </lineage>
</organism>
<keyword evidence="3" id="KW-1185">Reference proteome</keyword>
<evidence type="ECO:0000256" key="1">
    <source>
        <dbReference type="SAM" id="Phobius"/>
    </source>
</evidence>
<keyword evidence="1" id="KW-0812">Transmembrane</keyword>
<dbReference type="EMBL" id="ML992502">
    <property type="protein sequence ID" value="KAF2226998.1"/>
    <property type="molecule type" value="Genomic_DNA"/>
</dbReference>
<name>A0A6A6GMZ8_9PEZI</name>
<keyword evidence="1" id="KW-0472">Membrane</keyword>
<accession>A0A6A6GMZ8</accession>
<keyword evidence="1" id="KW-1133">Transmembrane helix</keyword>
<dbReference type="Proteomes" id="UP000799538">
    <property type="component" value="Unassembled WGS sequence"/>
</dbReference>
<gene>
    <name evidence="2" type="ORF">BDZ85DRAFT_257084</name>
</gene>
<evidence type="ECO:0000313" key="2">
    <source>
        <dbReference type="EMBL" id="KAF2226998.1"/>
    </source>
</evidence>